<dbReference type="PANTHER" id="PTHR43096">
    <property type="entry name" value="DNAJ HOMOLOG 1, MITOCHONDRIAL-RELATED"/>
    <property type="match status" value="1"/>
</dbReference>
<evidence type="ECO:0000259" key="9">
    <source>
        <dbReference type="PROSITE" id="PS50076"/>
    </source>
</evidence>
<dbReference type="EMBL" id="MU032346">
    <property type="protein sequence ID" value="KAF3767725.1"/>
    <property type="molecule type" value="Genomic_DNA"/>
</dbReference>
<dbReference type="GO" id="GO:0008270">
    <property type="term" value="F:zinc ion binding"/>
    <property type="evidence" value="ECO:0007669"/>
    <property type="project" value="UniProtKB-KW"/>
</dbReference>
<feature type="compositionally biased region" description="Gly residues" evidence="8">
    <location>
        <begin position="87"/>
        <end position="99"/>
    </location>
</feature>
<feature type="region of interest" description="Disordered" evidence="8">
    <location>
        <begin position="77"/>
        <end position="99"/>
    </location>
</feature>
<dbReference type="InterPro" id="IPR001623">
    <property type="entry name" value="DnaJ_domain"/>
</dbReference>
<feature type="region of interest" description="Disordered" evidence="8">
    <location>
        <begin position="433"/>
        <end position="462"/>
    </location>
</feature>
<dbReference type="PROSITE" id="PS50076">
    <property type="entry name" value="DNAJ_2"/>
    <property type="match status" value="1"/>
</dbReference>
<dbReference type="GO" id="GO:0042026">
    <property type="term" value="P:protein refolding"/>
    <property type="evidence" value="ECO:0007669"/>
    <property type="project" value="TreeGrafter"/>
</dbReference>
<dbReference type="SUPFAM" id="SSF46565">
    <property type="entry name" value="Chaperone J-domain"/>
    <property type="match status" value="1"/>
</dbReference>
<evidence type="ECO:0000256" key="7">
    <source>
        <dbReference type="PROSITE-ProRule" id="PRU00546"/>
    </source>
</evidence>
<dbReference type="FunFam" id="2.10.230.10:FF:000001">
    <property type="entry name" value="DnaJ subfamily A member 2"/>
    <property type="match status" value="1"/>
</dbReference>
<dbReference type="Pfam" id="PF00226">
    <property type="entry name" value="DnaJ"/>
    <property type="match status" value="1"/>
</dbReference>
<evidence type="ECO:0000259" key="10">
    <source>
        <dbReference type="PROSITE" id="PS51188"/>
    </source>
</evidence>
<dbReference type="OrthoDB" id="10256793at2759"/>
<dbReference type="SUPFAM" id="SSF57938">
    <property type="entry name" value="DnaJ/Hsp40 cysteine-rich domain"/>
    <property type="match status" value="1"/>
</dbReference>
<comment type="caution">
    <text evidence="11">The sequence shown here is derived from an EMBL/GenBank/DDBJ whole genome shotgun (WGS) entry which is preliminary data.</text>
</comment>
<reference evidence="11" key="1">
    <citation type="journal article" date="2020" name="Phytopathology">
        <title>Genome sequence of the chestnut blight fungus Cryphonectria parasitica EP155: A fundamental resource for an archetypical invasive plant pathogen.</title>
        <authorList>
            <person name="Crouch J.A."/>
            <person name="Dawe A."/>
            <person name="Aerts A."/>
            <person name="Barry K."/>
            <person name="Churchill A.C.L."/>
            <person name="Grimwood J."/>
            <person name="Hillman B."/>
            <person name="Milgroom M.G."/>
            <person name="Pangilinan J."/>
            <person name="Smith M."/>
            <person name="Salamov A."/>
            <person name="Schmutz J."/>
            <person name="Yadav J."/>
            <person name="Grigoriev I.V."/>
            <person name="Nuss D."/>
        </authorList>
    </citation>
    <scope>NUCLEOTIDE SEQUENCE</scope>
    <source>
        <strain evidence="11">EP155</strain>
    </source>
</reference>
<keyword evidence="5" id="KW-0143">Chaperone</keyword>
<dbReference type="Pfam" id="PF01556">
    <property type="entry name" value="DnaJ_C"/>
    <property type="match status" value="1"/>
</dbReference>
<keyword evidence="1 7" id="KW-0479">Metal-binding</keyword>
<proteinExistence type="inferred from homology"/>
<evidence type="ECO:0000256" key="2">
    <source>
        <dbReference type="ARBA" id="ARBA00022737"/>
    </source>
</evidence>
<dbReference type="SUPFAM" id="SSF49493">
    <property type="entry name" value="HSP40/DnaJ peptide-binding domain"/>
    <property type="match status" value="2"/>
</dbReference>
<dbReference type="Gene3D" id="2.10.230.10">
    <property type="entry name" value="Heat shock protein DnaJ, cysteine-rich domain"/>
    <property type="match status" value="1"/>
</dbReference>
<name>A0A9P4Y759_CRYP1</name>
<accession>A0A9P4Y759</accession>
<dbReference type="CDD" id="cd06257">
    <property type="entry name" value="DnaJ"/>
    <property type="match status" value="1"/>
</dbReference>
<dbReference type="GO" id="GO:0009408">
    <property type="term" value="P:response to heat"/>
    <property type="evidence" value="ECO:0007669"/>
    <property type="project" value="InterPro"/>
</dbReference>
<feature type="compositionally biased region" description="Low complexity" evidence="8">
    <location>
        <begin position="77"/>
        <end position="86"/>
    </location>
</feature>
<evidence type="ECO:0000256" key="6">
    <source>
        <dbReference type="ARBA" id="ARBA00072890"/>
    </source>
</evidence>
<keyword evidence="2" id="KW-0677">Repeat</keyword>
<dbReference type="CDD" id="cd10747">
    <property type="entry name" value="DnaJ_C"/>
    <property type="match status" value="1"/>
</dbReference>
<dbReference type="InterPro" id="IPR036869">
    <property type="entry name" value="J_dom_sf"/>
</dbReference>
<dbReference type="InterPro" id="IPR002939">
    <property type="entry name" value="DnaJ_C"/>
</dbReference>
<evidence type="ECO:0000313" key="11">
    <source>
        <dbReference type="EMBL" id="KAF3767725.1"/>
    </source>
</evidence>
<feature type="non-terminal residue" evidence="11">
    <location>
        <position position="1"/>
    </location>
</feature>
<dbReference type="InterPro" id="IPR012724">
    <property type="entry name" value="DnaJ"/>
</dbReference>
<keyword evidence="3 7" id="KW-0863">Zinc-finger</keyword>
<feature type="zinc finger region" description="CR-type" evidence="7">
    <location>
        <begin position="169"/>
        <end position="250"/>
    </location>
</feature>
<evidence type="ECO:0000256" key="3">
    <source>
        <dbReference type="ARBA" id="ARBA00022771"/>
    </source>
</evidence>
<evidence type="ECO:0000256" key="8">
    <source>
        <dbReference type="SAM" id="MobiDB-lite"/>
    </source>
</evidence>
<dbReference type="GO" id="GO:0005737">
    <property type="term" value="C:cytoplasm"/>
    <property type="evidence" value="ECO:0007669"/>
    <property type="project" value="TreeGrafter"/>
</dbReference>
<dbReference type="GeneID" id="63832661"/>
<gene>
    <name evidence="11" type="ORF">M406DRAFT_218872</name>
</gene>
<feature type="non-terminal residue" evidence="11">
    <location>
        <position position="462"/>
    </location>
</feature>
<feature type="region of interest" description="Disordered" evidence="8">
    <location>
        <begin position="1"/>
        <end position="24"/>
    </location>
</feature>
<sequence length="462" mass="47606">FHATARTHAPMKDPYQALGVNKSASASDIKKAYYGLAKKYHPDTNKDPKAKDQFADIQAAYEVLSDPKKKEQYDQFGAAGFDPSAGGSPGGGDPFGGGPFGGFGGGQGGFGFGGGAGGGGFGGFEDLFNQAFGGGAKGRGRNPFQQETAVVGDNIQVQTTISFLEAAKGTSKTITITPMVTCGTCSGNGLKAGAKRSTCQSCAGSGTRVHFMSGGFQMASTCNTCGGSGTTVAKGSQCKTCHGDGVVREKKTLTVDIPGGIEDGMRLRVDGQGDAPALGASGDAGARGINGDLYVFVRVAPDQKFSRAGSDILYTATIPFTTAVLGGDITVPTLDGQVSVKVATGTATGDKMTLTGMGMKKLSGRRGGSGDLKVEFRVNMPKYLTANQRTLVEMLADEIGDKTAKRVMLKPSSGSANNASTSEDHQNEGFLKSIWHNLTNHPAHRKPDAEGQSSSSTKSEGE</sequence>
<dbReference type="Proteomes" id="UP000803844">
    <property type="component" value="Unassembled WGS sequence"/>
</dbReference>
<dbReference type="AlphaFoldDB" id="A0A9P4Y759"/>
<evidence type="ECO:0000256" key="4">
    <source>
        <dbReference type="ARBA" id="ARBA00022833"/>
    </source>
</evidence>
<dbReference type="CDD" id="cd10719">
    <property type="entry name" value="DnaJ_zf"/>
    <property type="match status" value="1"/>
</dbReference>
<dbReference type="Gene3D" id="1.10.287.110">
    <property type="entry name" value="DnaJ domain"/>
    <property type="match status" value="1"/>
</dbReference>
<dbReference type="PANTHER" id="PTHR43096:SF52">
    <property type="entry name" value="DNAJ HOMOLOG 1, MITOCHONDRIAL-RELATED"/>
    <property type="match status" value="1"/>
</dbReference>
<keyword evidence="12" id="KW-1185">Reference proteome</keyword>
<protein>
    <recommendedName>
        <fullName evidence="6">DnaJ homolog 1, mitochondrial</fullName>
    </recommendedName>
</protein>
<feature type="domain" description="CR-type" evidence="10">
    <location>
        <begin position="169"/>
        <end position="250"/>
    </location>
</feature>
<dbReference type="InterPro" id="IPR001305">
    <property type="entry name" value="HSP_DnaJ_Cys-rich_dom"/>
</dbReference>
<evidence type="ECO:0000256" key="1">
    <source>
        <dbReference type="ARBA" id="ARBA00022723"/>
    </source>
</evidence>
<dbReference type="GO" id="GO:0005524">
    <property type="term" value="F:ATP binding"/>
    <property type="evidence" value="ECO:0007669"/>
    <property type="project" value="InterPro"/>
</dbReference>
<feature type="domain" description="J" evidence="9">
    <location>
        <begin position="13"/>
        <end position="77"/>
    </location>
</feature>
<dbReference type="PRINTS" id="PR00625">
    <property type="entry name" value="JDOMAIN"/>
</dbReference>
<dbReference type="RefSeq" id="XP_040778686.1">
    <property type="nucleotide sequence ID" value="XM_040915532.1"/>
</dbReference>
<dbReference type="InterPro" id="IPR008971">
    <property type="entry name" value="HSP40/DnaJ_pept-bd"/>
</dbReference>
<feature type="compositionally biased region" description="Polar residues" evidence="8">
    <location>
        <begin position="451"/>
        <end position="462"/>
    </location>
</feature>
<evidence type="ECO:0000313" key="12">
    <source>
        <dbReference type="Proteomes" id="UP000803844"/>
    </source>
</evidence>
<dbReference type="FunFam" id="2.60.260.20:FF:000005">
    <property type="entry name" value="Chaperone protein dnaJ 1, mitochondrial"/>
    <property type="match status" value="1"/>
</dbReference>
<dbReference type="Pfam" id="PF00684">
    <property type="entry name" value="DnaJ_CXXCXGXG"/>
    <property type="match status" value="1"/>
</dbReference>
<dbReference type="HAMAP" id="MF_01152">
    <property type="entry name" value="DnaJ"/>
    <property type="match status" value="1"/>
</dbReference>
<dbReference type="GO" id="GO:0031072">
    <property type="term" value="F:heat shock protein binding"/>
    <property type="evidence" value="ECO:0007669"/>
    <property type="project" value="InterPro"/>
</dbReference>
<evidence type="ECO:0000256" key="5">
    <source>
        <dbReference type="ARBA" id="ARBA00023186"/>
    </source>
</evidence>
<dbReference type="SMART" id="SM00271">
    <property type="entry name" value="DnaJ"/>
    <property type="match status" value="1"/>
</dbReference>
<organism evidence="11 12">
    <name type="scientific">Cryphonectria parasitica (strain ATCC 38755 / EP155)</name>
    <dbReference type="NCBI Taxonomy" id="660469"/>
    <lineage>
        <taxon>Eukaryota</taxon>
        <taxon>Fungi</taxon>
        <taxon>Dikarya</taxon>
        <taxon>Ascomycota</taxon>
        <taxon>Pezizomycotina</taxon>
        <taxon>Sordariomycetes</taxon>
        <taxon>Sordariomycetidae</taxon>
        <taxon>Diaporthales</taxon>
        <taxon>Cryphonectriaceae</taxon>
        <taxon>Cryphonectria-Endothia species complex</taxon>
        <taxon>Cryphonectria</taxon>
    </lineage>
</organism>
<keyword evidence="4 7" id="KW-0862">Zinc</keyword>
<dbReference type="InterPro" id="IPR036410">
    <property type="entry name" value="HSP_DnaJ_Cys-rich_dom_sf"/>
</dbReference>
<dbReference type="GO" id="GO:0051082">
    <property type="term" value="F:unfolded protein binding"/>
    <property type="evidence" value="ECO:0007669"/>
    <property type="project" value="InterPro"/>
</dbReference>
<dbReference type="InterPro" id="IPR018253">
    <property type="entry name" value="DnaJ_domain_CS"/>
</dbReference>
<dbReference type="PROSITE" id="PS00636">
    <property type="entry name" value="DNAJ_1"/>
    <property type="match status" value="1"/>
</dbReference>
<dbReference type="PROSITE" id="PS51188">
    <property type="entry name" value="ZF_CR"/>
    <property type="match status" value="1"/>
</dbReference>
<dbReference type="Gene3D" id="2.60.260.20">
    <property type="entry name" value="Urease metallochaperone UreE, N-terminal domain"/>
    <property type="match status" value="2"/>
</dbReference>